<name>K2R5J1_METFP</name>
<dbReference type="AlphaFoldDB" id="K2R5J1"/>
<dbReference type="Gene3D" id="3.90.550.10">
    <property type="entry name" value="Spore Coat Polysaccharide Biosynthesis Protein SpsA, Chain A"/>
    <property type="match status" value="1"/>
</dbReference>
<dbReference type="PANTHER" id="PTHR43630">
    <property type="entry name" value="POLY-BETA-1,6-N-ACETYL-D-GLUCOSAMINE SYNTHASE"/>
    <property type="match status" value="1"/>
</dbReference>
<dbReference type="PATRIC" id="fig|1204725.3.peg.674"/>
<evidence type="ECO:0000313" key="3">
    <source>
        <dbReference type="Proteomes" id="UP000007360"/>
    </source>
</evidence>
<comment type="caution">
    <text evidence="2">The sequence shown here is derived from an EMBL/GenBank/DDBJ whole genome shotgun (WGS) entry which is preliminary data.</text>
</comment>
<dbReference type="OrthoDB" id="46222at2157"/>
<dbReference type="SUPFAM" id="SSF53448">
    <property type="entry name" value="Nucleotide-diphospho-sugar transferases"/>
    <property type="match status" value="1"/>
</dbReference>
<evidence type="ECO:0000259" key="1">
    <source>
        <dbReference type="Pfam" id="PF00535"/>
    </source>
</evidence>
<protein>
    <submittedName>
        <fullName evidence="2">Family 2 glycosyl transferase</fullName>
    </submittedName>
</protein>
<dbReference type="EMBL" id="AMPO01000002">
    <property type="protein sequence ID" value="EKF86487.1"/>
    <property type="molecule type" value="Genomic_DNA"/>
</dbReference>
<dbReference type="CDD" id="cd02511">
    <property type="entry name" value="Beta4Glucosyltransferase"/>
    <property type="match status" value="1"/>
</dbReference>
<organism evidence="2 3">
    <name type="scientific">Methanobacterium formicicum (strain DSM 3637 / PP1)</name>
    <dbReference type="NCBI Taxonomy" id="1204725"/>
    <lineage>
        <taxon>Archaea</taxon>
        <taxon>Methanobacteriati</taxon>
        <taxon>Methanobacteriota</taxon>
        <taxon>Methanomada group</taxon>
        <taxon>Methanobacteria</taxon>
        <taxon>Methanobacteriales</taxon>
        <taxon>Methanobacteriaceae</taxon>
        <taxon>Methanobacterium</taxon>
    </lineage>
</organism>
<dbReference type="InterPro" id="IPR029044">
    <property type="entry name" value="Nucleotide-diphossugar_trans"/>
</dbReference>
<keyword evidence="3" id="KW-1185">Reference proteome</keyword>
<dbReference type="Proteomes" id="UP000007360">
    <property type="component" value="Unassembled WGS sequence"/>
</dbReference>
<proteinExistence type="predicted"/>
<dbReference type="PANTHER" id="PTHR43630:SF2">
    <property type="entry name" value="GLYCOSYLTRANSFERASE"/>
    <property type="match status" value="1"/>
</dbReference>
<dbReference type="RefSeq" id="WP_004029873.1">
    <property type="nucleotide sequence ID" value="NZ_AMPO01000002.1"/>
</dbReference>
<dbReference type="GO" id="GO:0016740">
    <property type="term" value="F:transferase activity"/>
    <property type="evidence" value="ECO:0007669"/>
    <property type="project" value="UniProtKB-KW"/>
</dbReference>
<dbReference type="Pfam" id="PF00535">
    <property type="entry name" value="Glycos_transf_2"/>
    <property type="match status" value="1"/>
</dbReference>
<feature type="domain" description="Glycosyltransferase 2-like" evidence="1">
    <location>
        <begin position="4"/>
        <end position="147"/>
    </location>
</feature>
<gene>
    <name evidence="2" type="ORF">A994_03353</name>
</gene>
<sequence length="284" mass="33912">MKISIIINTFNEEKNIKNCLESVKWADEIIIVDMYSEDNTVDIARKYTDKIFFFKRMGYADPARQFALEKASNEWILVVDADELVPLKLVNKLHEIIEKDCGDVIYIPRNNYFAGKQIHNMGWGALDDLQPRFFKRKYLNFGEKIHDFYNINEDARIYKITDPHEGFIHFSYLDFEDYIDRLNKYTSIESKNIFENEEKQNQQKNIISLLFRLLNVFFSNYIRQKAYKDGFRGLSLSLLAVIYNLTVYLKLTLMEEYNTIDTREKVRDEYLKIVDKLLLEYTKK</sequence>
<reference evidence="2 3" key="1">
    <citation type="journal article" date="2012" name="J. Bacteriol.">
        <title>Draft genome sequence of Methanobacterium formicicum DSM 3637, an archaebacterium isolated from the methane producer amoeba Pelomyxa palustris.</title>
        <authorList>
            <person name="Gutierrez G."/>
        </authorList>
    </citation>
    <scope>NUCLEOTIDE SEQUENCE [LARGE SCALE GENOMIC DNA]</scope>
    <source>
        <strain evidence="3">DSM 3637 / PP1</strain>
    </source>
</reference>
<dbReference type="InterPro" id="IPR001173">
    <property type="entry name" value="Glyco_trans_2-like"/>
</dbReference>
<evidence type="ECO:0000313" key="2">
    <source>
        <dbReference type="EMBL" id="EKF86487.1"/>
    </source>
</evidence>
<keyword evidence="2" id="KW-0808">Transferase</keyword>
<accession>K2R5J1</accession>